<dbReference type="SUPFAM" id="SSF57903">
    <property type="entry name" value="FYVE/PHD zinc finger"/>
    <property type="match status" value="1"/>
</dbReference>
<dbReference type="AlphaFoldDB" id="A0ABD2R115"/>
<dbReference type="Pfam" id="PF01363">
    <property type="entry name" value="FYVE"/>
    <property type="match status" value="1"/>
</dbReference>
<proteinExistence type="predicted"/>
<dbReference type="Gene3D" id="3.30.40.10">
    <property type="entry name" value="Zinc/RING finger domain, C3HC4 (zinc finger)"/>
    <property type="match status" value="1"/>
</dbReference>
<keyword evidence="2" id="KW-0677">Repeat</keyword>
<dbReference type="InterPro" id="IPR000306">
    <property type="entry name" value="Znf_FYVE"/>
</dbReference>
<evidence type="ECO:0000256" key="5">
    <source>
        <dbReference type="PROSITE-ProRule" id="PRU00091"/>
    </source>
</evidence>
<sequence>MVTRSLNLYLPVLQLLSSQTFARFPVYGQLGHLQADGKLPRRVEGKLAKSFVEEIACGAYHVAVLTSRTEVYTWGKGANGRLGHGDTDDRNSPTLVEALKDKQVKSIACGTNFTAAICLHKWVSGVDQSMCSGCRLPLNFKRKRHNCYNCGLVFCHSCSSRKSLRASMAPNPNKPYRVCDNCFGKLKKAMETDASSQSSMSRRGSMNQSLTDITDKDTKLDTRSRPQLARFSTMESFKQVETRSSKQKKKLEFNSSRVSPIPNGTSQWGALNISKSFNPVFGSSKKFFSASVPGSRIVSRATSPISRRASPPRSTTPTPTLGGLTSPKIVLDDAKWTNDGLSQEVIKLRAQVENLTRKAQLQEIELERTTKQLKEAIAIAGEETAKCKAAKEVIKSLTSQLKEMAERLPVGASRNIKSPTSFSSGSNLTASDIPNGCIDRVHSQLTFQDVEPNVSNSQLLSNGSSNVSNRNAVQNRQGFPEPTTRNGGRTKEGDSRNENEWVEQDEPGVYITLTSLPAGVKDLKRVRFSRKRFSEKQAEQWWAENRARVYEQYNVRMGDKSSIGTVSEDLPH</sequence>
<dbReference type="Pfam" id="PF16627">
    <property type="entry name" value="BRX_assoc"/>
    <property type="match status" value="1"/>
</dbReference>
<evidence type="ECO:0000256" key="7">
    <source>
        <dbReference type="SAM" id="Coils"/>
    </source>
</evidence>
<evidence type="ECO:0000259" key="9">
    <source>
        <dbReference type="PROSITE" id="PS50178"/>
    </source>
</evidence>
<feature type="domain" description="BRX" evidence="10">
    <location>
        <begin position="499"/>
        <end position="554"/>
    </location>
</feature>
<dbReference type="FunFam" id="3.30.40.10:FF:000619">
    <property type="entry name" value="Putative E3 ubiquitin-protein ligase HERC1"/>
    <property type="match status" value="1"/>
</dbReference>
<dbReference type="Pfam" id="PF13713">
    <property type="entry name" value="BRX_N"/>
    <property type="match status" value="1"/>
</dbReference>
<dbReference type="InterPro" id="IPR013083">
    <property type="entry name" value="Znf_RING/FYVE/PHD"/>
</dbReference>
<feature type="compositionally biased region" description="Basic and acidic residues" evidence="8">
    <location>
        <begin position="213"/>
        <end position="224"/>
    </location>
</feature>
<keyword evidence="4" id="KW-0862">Zinc</keyword>
<dbReference type="InterPro" id="IPR027988">
    <property type="entry name" value="BRX_N"/>
</dbReference>
<dbReference type="EMBL" id="JBJKTR010000023">
    <property type="protein sequence ID" value="KAL3324626.1"/>
    <property type="molecule type" value="Genomic_DNA"/>
</dbReference>
<keyword evidence="7" id="KW-0175">Coiled coil</keyword>
<dbReference type="InterPro" id="IPR011011">
    <property type="entry name" value="Znf_FYVE_PHD"/>
</dbReference>
<dbReference type="InterPro" id="IPR051210">
    <property type="entry name" value="Ub_ligase/GEF_domain"/>
</dbReference>
<evidence type="ECO:0000313" key="12">
    <source>
        <dbReference type="Proteomes" id="UP001627284"/>
    </source>
</evidence>
<dbReference type="InterPro" id="IPR013591">
    <property type="entry name" value="Brevis_radix_dom"/>
</dbReference>
<dbReference type="Pfam" id="PF00415">
    <property type="entry name" value="RCC1"/>
    <property type="match status" value="2"/>
</dbReference>
<keyword evidence="3 5" id="KW-0863">Zinc-finger</keyword>
<feature type="region of interest" description="Disordered" evidence="8">
    <location>
        <begin position="299"/>
        <end position="326"/>
    </location>
</feature>
<dbReference type="GO" id="GO:0008270">
    <property type="term" value="F:zinc ion binding"/>
    <property type="evidence" value="ECO:0007669"/>
    <property type="project" value="UniProtKB-KW"/>
</dbReference>
<name>A0ABD2R115_9SOLN</name>
<accession>A0ABD2R115</accession>
<feature type="domain" description="FYVE-type" evidence="9">
    <location>
        <begin position="125"/>
        <end position="187"/>
    </location>
</feature>
<dbReference type="InterPro" id="IPR000408">
    <property type="entry name" value="Reg_chr_condens"/>
</dbReference>
<dbReference type="PROSITE" id="PS51514">
    <property type="entry name" value="BRX"/>
    <property type="match status" value="1"/>
</dbReference>
<evidence type="ECO:0000313" key="11">
    <source>
        <dbReference type="EMBL" id="KAL3324626.1"/>
    </source>
</evidence>
<evidence type="ECO:0008006" key="13">
    <source>
        <dbReference type="Google" id="ProtNLM"/>
    </source>
</evidence>
<evidence type="ECO:0000256" key="4">
    <source>
        <dbReference type="ARBA" id="ARBA00022833"/>
    </source>
</evidence>
<dbReference type="PROSITE" id="PS50178">
    <property type="entry name" value="ZF_FYVE"/>
    <property type="match status" value="1"/>
</dbReference>
<evidence type="ECO:0000256" key="1">
    <source>
        <dbReference type="ARBA" id="ARBA00022723"/>
    </source>
</evidence>
<comment type="caution">
    <text evidence="11">The sequence shown here is derived from an EMBL/GenBank/DDBJ whole genome shotgun (WGS) entry which is preliminary data.</text>
</comment>
<dbReference type="SMART" id="SM00064">
    <property type="entry name" value="FYVE"/>
    <property type="match status" value="1"/>
</dbReference>
<dbReference type="PROSITE" id="PS50012">
    <property type="entry name" value="RCC1_3"/>
    <property type="match status" value="1"/>
</dbReference>
<gene>
    <name evidence="11" type="ORF">AABB24_038646</name>
</gene>
<reference evidence="11 12" key="1">
    <citation type="submission" date="2024-05" db="EMBL/GenBank/DDBJ databases">
        <title>De novo assembly of an allotetraploid wild potato.</title>
        <authorList>
            <person name="Hosaka A.J."/>
        </authorList>
    </citation>
    <scope>NUCLEOTIDE SEQUENCE [LARGE SCALE GENOMIC DNA]</scope>
    <source>
        <tissue evidence="11">Young leaves</tissue>
    </source>
</reference>
<protein>
    <recommendedName>
        <fullName evidence="13">Ran GTPase binding protein</fullName>
    </recommendedName>
</protein>
<evidence type="ECO:0000256" key="6">
    <source>
        <dbReference type="PROSITE-ProRule" id="PRU00235"/>
    </source>
</evidence>
<dbReference type="InterPro" id="IPR009091">
    <property type="entry name" value="RCC1/BLIP-II"/>
</dbReference>
<evidence type="ECO:0000256" key="8">
    <source>
        <dbReference type="SAM" id="MobiDB-lite"/>
    </source>
</evidence>
<feature type="region of interest" description="Disordered" evidence="8">
    <location>
        <begin position="193"/>
        <end position="258"/>
    </location>
</feature>
<organism evidence="11 12">
    <name type="scientific">Solanum stoloniferum</name>
    <dbReference type="NCBI Taxonomy" id="62892"/>
    <lineage>
        <taxon>Eukaryota</taxon>
        <taxon>Viridiplantae</taxon>
        <taxon>Streptophyta</taxon>
        <taxon>Embryophyta</taxon>
        <taxon>Tracheophyta</taxon>
        <taxon>Spermatophyta</taxon>
        <taxon>Magnoliopsida</taxon>
        <taxon>eudicotyledons</taxon>
        <taxon>Gunneridae</taxon>
        <taxon>Pentapetalae</taxon>
        <taxon>asterids</taxon>
        <taxon>lamiids</taxon>
        <taxon>Solanales</taxon>
        <taxon>Solanaceae</taxon>
        <taxon>Solanoideae</taxon>
        <taxon>Solaneae</taxon>
        <taxon>Solanum</taxon>
    </lineage>
</organism>
<feature type="region of interest" description="Disordered" evidence="8">
    <location>
        <begin position="455"/>
        <end position="501"/>
    </location>
</feature>
<dbReference type="CDD" id="cd00065">
    <property type="entry name" value="FYVE_like_SF"/>
    <property type="match status" value="1"/>
</dbReference>
<dbReference type="PANTHER" id="PTHR22870">
    <property type="entry name" value="REGULATOR OF CHROMOSOME CONDENSATION"/>
    <property type="match status" value="1"/>
</dbReference>
<feature type="compositionally biased region" description="Low complexity" evidence="8">
    <location>
        <begin position="455"/>
        <end position="471"/>
    </location>
</feature>
<dbReference type="Pfam" id="PF08381">
    <property type="entry name" value="BRX"/>
    <property type="match status" value="1"/>
</dbReference>
<feature type="compositionally biased region" description="Polar residues" evidence="8">
    <location>
        <begin position="472"/>
        <end position="487"/>
    </location>
</feature>
<evidence type="ECO:0000256" key="3">
    <source>
        <dbReference type="ARBA" id="ARBA00022771"/>
    </source>
</evidence>
<dbReference type="InterPro" id="IPR017455">
    <property type="entry name" value="Znf_FYVE-rel"/>
</dbReference>
<feature type="compositionally biased region" description="Basic and acidic residues" evidence="8">
    <location>
        <begin position="489"/>
        <end position="499"/>
    </location>
</feature>
<keyword evidence="12" id="KW-1185">Reference proteome</keyword>
<feature type="coiled-coil region" evidence="7">
    <location>
        <begin position="338"/>
        <end position="407"/>
    </location>
</feature>
<dbReference type="SUPFAM" id="SSF50985">
    <property type="entry name" value="RCC1/BLIP-II"/>
    <property type="match status" value="1"/>
</dbReference>
<feature type="compositionally biased region" description="Low complexity" evidence="8">
    <location>
        <begin position="195"/>
        <end position="212"/>
    </location>
</feature>
<feature type="repeat" description="RCC1" evidence="6">
    <location>
        <begin position="69"/>
        <end position="120"/>
    </location>
</feature>
<dbReference type="PANTHER" id="PTHR22870:SF437">
    <property type="entry name" value="REGULATOR OF CHROMOSOME CONDENSATION (RCC1) FAMILY WITH FYVE ZINC FINGER DOMAIN-CONTAINING PROTEIN"/>
    <property type="match status" value="1"/>
</dbReference>
<evidence type="ECO:0000259" key="10">
    <source>
        <dbReference type="PROSITE" id="PS51514"/>
    </source>
</evidence>
<evidence type="ECO:0000256" key="2">
    <source>
        <dbReference type="ARBA" id="ARBA00022737"/>
    </source>
</evidence>
<keyword evidence="1" id="KW-0479">Metal-binding</keyword>
<dbReference type="Gene3D" id="2.130.10.30">
    <property type="entry name" value="Regulator of chromosome condensation 1/beta-lactamase-inhibitor protein II"/>
    <property type="match status" value="1"/>
</dbReference>
<dbReference type="Proteomes" id="UP001627284">
    <property type="component" value="Unassembled WGS sequence"/>
</dbReference>